<evidence type="ECO:0000256" key="1">
    <source>
        <dbReference type="ARBA" id="ARBA00022475"/>
    </source>
</evidence>
<accession>A0A1M5IFY2</accession>
<keyword evidence="7" id="KW-0175">Coiled coil</keyword>
<evidence type="ECO:0000256" key="7">
    <source>
        <dbReference type="SAM" id="Coils"/>
    </source>
</evidence>
<dbReference type="Proteomes" id="UP000184041">
    <property type="component" value="Unassembled WGS sequence"/>
</dbReference>
<dbReference type="GO" id="GO:0030428">
    <property type="term" value="C:cell septum"/>
    <property type="evidence" value="ECO:0007669"/>
    <property type="project" value="TreeGrafter"/>
</dbReference>
<keyword evidence="3 8" id="KW-0812">Transmembrane</keyword>
<evidence type="ECO:0000256" key="2">
    <source>
        <dbReference type="ARBA" id="ARBA00022618"/>
    </source>
</evidence>
<keyword evidence="4 8" id="KW-1133">Transmembrane helix</keyword>
<dbReference type="PANTHER" id="PTHR37485">
    <property type="entry name" value="CELL DIVISION PROTEIN FTSB"/>
    <property type="match status" value="1"/>
</dbReference>
<reference evidence="9 10" key="1">
    <citation type="submission" date="2016-11" db="EMBL/GenBank/DDBJ databases">
        <authorList>
            <person name="Jaros S."/>
            <person name="Januszkiewicz K."/>
            <person name="Wedrychowicz H."/>
        </authorList>
    </citation>
    <scope>NUCLEOTIDE SEQUENCE [LARGE SCALE GENOMIC DNA]</scope>
    <source>
        <strain evidence="9 10">DSM 21986</strain>
    </source>
</reference>
<organism evidence="9 10">
    <name type="scientific">Fodinibius roseus</name>
    <dbReference type="NCBI Taxonomy" id="1194090"/>
    <lineage>
        <taxon>Bacteria</taxon>
        <taxon>Pseudomonadati</taxon>
        <taxon>Balneolota</taxon>
        <taxon>Balneolia</taxon>
        <taxon>Balneolales</taxon>
        <taxon>Balneolaceae</taxon>
        <taxon>Fodinibius</taxon>
    </lineage>
</organism>
<dbReference type="AlphaFoldDB" id="A0A1M5IFY2"/>
<gene>
    <name evidence="9" type="ORF">SAMN05443144_12332</name>
</gene>
<dbReference type="OrthoDB" id="1467719at2"/>
<evidence type="ECO:0000256" key="5">
    <source>
        <dbReference type="ARBA" id="ARBA00023136"/>
    </source>
</evidence>
<dbReference type="RefSeq" id="WP_073067402.1">
    <property type="nucleotide sequence ID" value="NZ_FQUS01000023.1"/>
</dbReference>
<keyword evidence="2 9" id="KW-0132">Cell division</keyword>
<evidence type="ECO:0000313" key="10">
    <source>
        <dbReference type="Proteomes" id="UP000184041"/>
    </source>
</evidence>
<keyword evidence="10" id="KW-1185">Reference proteome</keyword>
<keyword evidence="1" id="KW-1003">Cell membrane</keyword>
<protein>
    <submittedName>
        <fullName evidence="9">Cell division protein FtsB</fullName>
    </submittedName>
</protein>
<feature type="transmembrane region" description="Helical" evidence="8">
    <location>
        <begin position="15"/>
        <end position="37"/>
    </location>
</feature>
<dbReference type="Pfam" id="PF04977">
    <property type="entry name" value="DivIC"/>
    <property type="match status" value="1"/>
</dbReference>
<dbReference type="STRING" id="1194090.SAMN05443144_12332"/>
<evidence type="ECO:0000256" key="6">
    <source>
        <dbReference type="ARBA" id="ARBA00023306"/>
    </source>
</evidence>
<evidence type="ECO:0000313" key="9">
    <source>
        <dbReference type="EMBL" id="SHG27167.1"/>
    </source>
</evidence>
<keyword evidence="5 8" id="KW-0472">Membrane</keyword>
<dbReference type="InterPro" id="IPR023081">
    <property type="entry name" value="Cell_div_FtsB"/>
</dbReference>
<keyword evidence="6" id="KW-0131">Cell cycle</keyword>
<proteinExistence type="predicted"/>
<evidence type="ECO:0000256" key="8">
    <source>
        <dbReference type="SAM" id="Phobius"/>
    </source>
</evidence>
<dbReference type="InterPro" id="IPR007060">
    <property type="entry name" value="FtsL/DivIC"/>
</dbReference>
<evidence type="ECO:0000256" key="3">
    <source>
        <dbReference type="ARBA" id="ARBA00022692"/>
    </source>
</evidence>
<sequence>MKIKYLNPLRWRKSFLALILGGVVFIWFAFFDTYSIWTRIQLNQRMDHLQTKKQELQQETLILKEKIENLETDPSLLERIAREEYGMKKEGETVYKIREVD</sequence>
<feature type="coiled-coil region" evidence="7">
    <location>
        <begin position="39"/>
        <end position="73"/>
    </location>
</feature>
<dbReference type="PANTHER" id="PTHR37485:SF1">
    <property type="entry name" value="CELL DIVISION PROTEIN FTSB"/>
    <property type="match status" value="1"/>
</dbReference>
<name>A0A1M5IFY2_9BACT</name>
<evidence type="ECO:0000256" key="4">
    <source>
        <dbReference type="ARBA" id="ARBA00022989"/>
    </source>
</evidence>
<dbReference type="GO" id="GO:0043093">
    <property type="term" value="P:FtsZ-dependent cytokinesis"/>
    <property type="evidence" value="ECO:0007669"/>
    <property type="project" value="TreeGrafter"/>
</dbReference>
<dbReference type="EMBL" id="FQUS01000023">
    <property type="protein sequence ID" value="SHG27167.1"/>
    <property type="molecule type" value="Genomic_DNA"/>
</dbReference>